<protein>
    <submittedName>
        <fullName evidence="1">Uncharacterized protein</fullName>
    </submittedName>
</protein>
<accession>A0A5D3ALZ6</accession>
<evidence type="ECO:0000313" key="1">
    <source>
        <dbReference type="EMBL" id="TYJ51241.1"/>
    </source>
</evidence>
<feature type="non-terminal residue" evidence="1">
    <location>
        <position position="263"/>
    </location>
</feature>
<organism evidence="1 2">
    <name type="scientific">Cryptococcus floricola</name>
    <dbReference type="NCBI Taxonomy" id="2591691"/>
    <lineage>
        <taxon>Eukaryota</taxon>
        <taxon>Fungi</taxon>
        <taxon>Dikarya</taxon>
        <taxon>Basidiomycota</taxon>
        <taxon>Agaricomycotina</taxon>
        <taxon>Tremellomycetes</taxon>
        <taxon>Tremellales</taxon>
        <taxon>Cryptococcaceae</taxon>
        <taxon>Cryptococcus</taxon>
    </lineage>
</organism>
<dbReference type="EMBL" id="NIDF01000316">
    <property type="protein sequence ID" value="TYJ51241.1"/>
    <property type="molecule type" value="Genomic_DNA"/>
</dbReference>
<gene>
    <name evidence="1" type="ORF">B9479_008201</name>
</gene>
<dbReference type="Proteomes" id="UP000322245">
    <property type="component" value="Unassembled WGS sequence"/>
</dbReference>
<proteinExistence type="predicted"/>
<sequence length="263" mass="29105">MKLLRTDLEKWLALPSFIMSGQVTLGSDNVPLDNLNAFASSEVAKTPNTIPFQLLQVLGLIEKGHFTDVQRAVIIGWLGEVVSDTDIHHILPPPATFLMTRFVESGIADDLLCKLVPCIDDLANTFPDSRAVLGESYPSRPSSIPQPVRQLFSLLSDRSRLVYDKLVENHAMQRPLSSVLRKKVEELEDGNSSRGDWKKTGVCAGNARLRDRDIYTKIPHDAGERRLLGQDVKDKGLGKGEACQKYYSTYVKDGLMGGVAGVW</sequence>
<reference evidence="1 2" key="1">
    <citation type="submission" date="2017-05" db="EMBL/GenBank/DDBJ databases">
        <title>The Genome Sequence of Tsuchiyaea wingfieldii DSM 27421.</title>
        <authorList>
            <person name="Cuomo C."/>
            <person name="Passer A."/>
            <person name="Billmyre B."/>
            <person name="Heitman J."/>
        </authorList>
    </citation>
    <scope>NUCLEOTIDE SEQUENCE [LARGE SCALE GENOMIC DNA]</scope>
    <source>
        <strain evidence="1 2">DSM 27421</strain>
    </source>
</reference>
<name>A0A5D3ALZ6_9TREE</name>
<comment type="caution">
    <text evidence="1">The sequence shown here is derived from an EMBL/GenBank/DDBJ whole genome shotgun (WGS) entry which is preliminary data.</text>
</comment>
<keyword evidence="2" id="KW-1185">Reference proteome</keyword>
<dbReference type="AlphaFoldDB" id="A0A5D3ALZ6"/>
<evidence type="ECO:0000313" key="2">
    <source>
        <dbReference type="Proteomes" id="UP000322245"/>
    </source>
</evidence>